<dbReference type="EMBL" id="BQKE01000001">
    <property type="protein sequence ID" value="GJM60750.1"/>
    <property type="molecule type" value="Genomic_DNA"/>
</dbReference>
<dbReference type="GO" id="GO:0004803">
    <property type="term" value="F:transposase activity"/>
    <property type="evidence" value="ECO:0007669"/>
    <property type="project" value="InterPro"/>
</dbReference>
<dbReference type="SUPFAM" id="SSF46689">
    <property type="entry name" value="Homeodomain-like"/>
    <property type="match status" value="1"/>
</dbReference>
<dbReference type="Proteomes" id="UP001310022">
    <property type="component" value="Unassembled WGS sequence"/>
</dbReference>
<dbReference type="InterPro" id="IPR002514">
    <property type="entry name" value="Transposase_8"/>
</dbReference>
<dbReference type="GO" id="GO:0003677">
    <property type="term" value="F:DNA binding"/>
    <property type="evidence" value="ECO:0007669"/>
    <property type="project" value="InterPro"/>
</dbReference>
<evidence type="ECO:0000313" key="6">
    <source>
        <dbReference type="EMBL" id="GJM63834.1"/>
    </source>
</evidence>
<dbReference type="EMBL" id="BQKE01000002">
    <property type="protein sequence ID" value="GJM63342.1"/>
    <property type="molecule type" value="Genomic_DNA"/>
</dbReference>
<name>A0AAN5AMB8_9BACT</name>
<dbReference type="AlphaFoldDB" id="A0AAN5AMB8"/>
<evidence type="ECO:0000313" key="7">
    <source>
        <dbReference type="EMBL" id="GJM63866.1"/>
    </source>
</evidence>
<evidence type="ECO:0000313" key="8">
    <source>
        <dbReference type="EMBL" id="GJM64885.1"/>
    </source>
</evidence>
<dbReference type="EMBL" id="BQKE01000001">
    <property type="protein sequence ID" value="GJM61027.1"/>
    <property type="molecule type" value="Genomic_DNA"/>
</dbReference>
<evidence type="ECO:0000313" key="5">
    <source>
        <dbReference type="EMBL" id="GJM63816.1"/>
    </source>
</evidence>
<evidence type="ECO:0000313" key="4">
    <source>
        <dbReference type="EMBL" id="GJM63342.1"/>
    </source>
</evidence>
<protein>
    <recommendedName>
        <fullName evidence="10">Transposase</fullName>
    </recommendedName>
</protein>
<comment type="caution">
    <text evidence="8">The sequence shown here is derived from an EMBL/GenBank/DDBJ whole genome shotgun (WGS) entry which is preliminary data.</text>
</comment>
<dbReference type="EMBL" id="BQKE01000003">
    <property type="protein sequence ID" value="GJM63816.1"/>
    <property type="molecule type" value="Genomic_DNA"/>
</dbReference>
<evidence type="ECO:0000313" key="2">
    <source>
        <dbReference type="EMBL" id="GJM61027.1"/>
    </source>
</evidence>
<dbReference type="InterPro" id="IPR009057">
    <property type="entry name" value="Homeodomain-like_sf"/>
</dbReference>
<dbReference type="EMBL" id="BQKE01000002">
    <property type="protein sequence ID" value="GJM62484.1"/>
    <property type="molecule type" value="Genomic_DNA"/>
</dbReference>
<dbReference type="EMBL" id="BQKE01000003">
    <property type="protein sequence ID" value="GJM63834.1"/>
    <property type="molecule type" value="Genomic_DNA"/>
</dbReference>
<dbReference type="EMBL" id="BQKE01000003">
    <property type="protein sequence ID" value="GJM63866.1"/>
    <property type="molecule type" value="Genomic_DNA"/>
</dbReference>
<dbReference type="EMBL" id="BQKE01000008">
    <property type="protein sequence ID" value="GJM64885.1"/>
    <property type="molecule type" value="Genomic_DNA"/>
</dbReference>
<keyword evidence="9" id="KW-1185">Reference proteome</keyword>
<accession>A0AAN5AMB8</accession>
<dbReference type="Gene3D" id="1.10.10.60">
    <property type="entry name" value="Homeodomain-like"/>
    <property type="match status" value="1"/>
</dbReference>
<evidence type="ECO:0008006" key="10">
    <source>
        <dbReference type="Google" id="ProtNLM"/>
    </source>
</evidence>
<reference evidence="8 9" key="1">
    <citation type="submission" date="2021-12" db="EMBL/GenBank/DDBJ databases">
        <title>Genome sequencing of bacteria with rrn-lacking chromosome and rrn-plasmid.</title>
        <authorList>
            <person name="Anda M."/>
            <person name="Iwasaki W."/>
        </authorList>
    </citation>
    <scope>NUCLEOTIDE SEQUENCE [LARGE SCALE GENOMIC DNA]</scope>
    <source>
        <strain evidence="8 9">NBRC 15940</strain>
    </source>
</reference>
<gene>
    <name evidence="1" type="ORF">PEDI_13020</name>
    <name evidence="2" type="ORF">PEDI_15790</name>
    <name evidence="3" type="ORF">PEDI_30360</name>
    <name evidence="4" type="ORF">PEDI_38940</name>
    <name evidence="5" type="ORF">PEDI_43680</name>
    <name evidence="6" type="ORF">PEDI_43860</name>
    <name evidence="7" type="ORF">PEDI_44180</name>
    <name evidence="8" type="ORF">PEDI_54370</name>
</gene>
<evidence type="ECO:0000313" key="3">
    <source>
        <dbReference type="EMBL" id="GJM62484.1"/>
    </source>
</evidence>
<evidence type="ECO:0000313" key="1">
    <source>
        <dbReference type="EMBL" id="GJM60750.1"/>
    </source>
</evidence>
<sequence length="103" mass="12156">MKRVTRTKEEKLAILKECEERGVEETLSKYGVYPATYKNWVKKYETMGEAGFTRGMTIPQLKEIKRLEKENALLKEIIAEKELESKMKDELLKKKYPQTKGRK</sequence>
<organism evidence="8 9">
    <name type="scientific">Persicobacter diffluens</name>
    <dbReference type="NCBI Taxonomy" id="981"/>
    <lineage>
        <taxon>Bacteria</taxon>
        <taxon>Pseudomonadati</taxon>
        <taxon>Bacteroidota</taxon>
        <taxon>Cytophagia</taxon>
        <taxon>Cytophagales</taxon>
        <taxon>Persicobacteraceae</taxon>
        <taxon>Persicobacter</taxon>
    </lineage>
</organism>
<dbReference type="Pfam" id="PF01527">
    <property type="entry name" value="HTH_Tnp_1"/>
    <property type="match status" value="1"/>
</dbReference>
<dbReference type="GO" id="GO:0006313">
    <property type="term" value="P:DNA transposition"/>
    <property type="evidence" value="ECO:0007669"/>
    <property type="project" value="InterPro"/>
</dbReference>
<proteinExistence type="predicted"/>
<dbReference type="RefSeq" id="WP_053404356.1">
    <property type="nucleotide sequence ID" value="NZ_BQKE01000001.1"/>
</dbReference>
<evidence type="ECO:0000313" key="9">
    <source>
        <dbReference type="Proteomes" id="UP001310022"/>
    </source>
</evidence>